<name>G5HQK0_9FIRM</name>
<dbReference type="PATRIC" id="fig|742733.3.peg.5009"/>
<dbReference type="HOGENOM" id="CLU_2971307_0_0_9"/>
<dbReference type="AlphaFoldDB" id="G5HQK0"/>
<evidence type="ECO:0000313" key="2">
    <source>
        <dbReference type="Proteomes" id="UP000003763"/>
    </source>
</evidence>
<protein>
    <submittedName>
        <fullName evidence="1">Uncharacterized protein</fullName>
    </submittedName>
</protein>
<accession>G5HQK0</accession>
<sequence>MKGETRILLRVEQTEDGTIKLSKVIEYGNGTRVMVPIIRDGSVKWFDDTKLIKTEYRK</sequence>
<organism evidence="1 2">
    <name type="scientific">[Clostridium] citroniae WAL-17108</name>
    <dbReference type="NCBI Taxonomy" id="742733"/>
    <lineage>
        <taxon>Bacteria</taxon>
        <taxon>Bacillati</taxon>
        <taxon>Bacillota</taxon>
        <taxon>Clostridia</taxon>
        <taxon>Lachnospirales</taxon>
        <taxon>Lachnospiraceae</taxon>
        <taxon>Enterocloster</taxon>
    </lineage>
</organism>
<dbReference type="Proteomes" id="UP000003763">
    <property type="component" value="Unassembled WGS sequence"/>
</dbReference>
<gene>
    <name evidence="1" type="ORF">HMPREF9469_04862</name>
</gene>
<dbReference type="EMBL" id="ADLJ01000044">
    <property type="protein sequence ID" value="EHE96326.1"/>
    <property type="molecule type" value="Genomic_DNA"/>
</dbReference>
<comment type="caution">
    <text evidence="1">The sequence shown here is derived from an EMBL/GenBank/DDBJ whole genome shotgun (WGS) entry which is preliminary data.</text>
</comment>
<proteinExistence type="predicted"/>
<evidence type="ECO:0000313" key="1">
    <source>
        <dbReference type="EMBL" id="EHE96326.1"/>
    </source>
</evidence>
<dbReference type="RefSeq" id="WP_007868256.1">
    <property type="nucleotide sequence ID" value="NZ_JH376428.1"/>
</dbReference>
<reference evidence="1 2" key="1">
    <citation type="submission" date="2011-08" db="EMBL/GenBank/DDBJ databases">
        <title>The Genome Sequence of Clostridium citroniae WAL-17108.</title>
        <authorList>
            <consortium name="The Broad Institute Genome Sequencing Platform"/>
            <person name="Earl A."/>
            <person name="Ward D."/>
            <person name="Feldgarden M."/>
            <person name="Gevers D."/>
            <person name="Finegold S.M."/>
            <person name="Summanen P.H."/>
            <person name="Molitoris D.R."/>
            <person name="Vaisanen M.L."/>
            <person name="Daigneault M."/>
            <person name="Allen-Vercoe E."/>
            <person name="Young S.K."/>
            <person name="Zeng Q."/>
            <person name="Gargeya S."/>
            <person name="Fitzgerald M."/>
            <person name="Haas B."/>
            <person name="Abouelleil A."/>
            <person name="Alvarado L."/>
            <person name="Arachchi H.M."/>
            <person name="Berlin A."/>
            <person name="Brown A."/>
            <person name="Chapman S.B."/>
            <person name="Chen Z."/>
            <person name="Dunbar C."/>
            <person name="Freedman E."/>
            <person name="Gearin G."/>
            <person name="Gellesch M."/>
            <person name="Goldberg J."/>
            <person name="Griggs A."/>
            <person name="Gujja S."/>
            <person name="Heiman D."/>
            <person name="Howarth C."/>
            <person name="Larson L."/>
            <person name="Lui A."/>
            <person name="MacDonald P.J.P."/>
            <person name="Montmayeur A."/>
            <person name="Murphy C."/>
            <person name="Neiman D."/>
            <person name="Pearson M."/>
            <person name="Priest M."/>
            <person name="Roberts A."/>
            <person name="Saif S."/>
            <person name="Shea T."/>
            <person name="Shenoy N."/>
            <person name="Sisk P."/>
            <person name="Stolte C."/>
            <person name="Sykes S."/>
            <person name="Wortman J."/>
            <person name="Nusbaum C."/>
            <person name="Birren B."/>
        </authorList>
    </citation>
    <scope>NUCLEOTIDE SEQUENCE [LARGE SCALE GENOMIC DNA]</scope>
    <source>
        <strain evidence="1 2">WAL-17108</strain>
    </source>
</reference>